<reference evidence="2" key="1">
    <citation type="submission" date="2018-01" db="EMBL/GenBank/DDBJ databases">
        <authorList>
            <person name="Clerissi C."/>
        </authorList>
    </citation>
    <scope>NUCLEOTIDE SEQUENCE</scope>
    <source>
        <strain evidence="2">Cupriavidus oxalaticus LMG 2235</strain>
    </source>
</reference>
<dbReference type="AlphaFoldDB" id="A0A375GAV7"/>
<evidence type="ECO:0000256" key="1">
    <source>
        <dbReference type="SAM" id="MobiDB-lite"/>
    </source>
</evidence>
<dbReference type="Proteomes" id="UP000256862">
    <property type="component" value="Chromosome CO2235"/>
</dbReference>
<proteinExistence type="predicted"/>
<organism evidence="2">
    <name type="scientific">Cupriavidus oxalaticus</name>
    <dbReference type="NCBI Taxonomy" id="96344"/>
    <lineage>
        <taxon>Bacteria</taxon>
        <taxon>Pseudomonadati</taxon>
        <taxon>Pseudomonadota</taxon>
        <taxon>Betaproteobacteria</taxon>
        <taxon>Burkholderiales</taxon>
        <taxon>Burkholderiaceae</taxon>
        <taxon>Cupriavidus</taxon>
    </lineage>
</organism>
<dbReference type="EMBL" id="OGUS01000131">
    <property type="protein sequence ID" value="SPC17132.1"/>
    <property type="molecule type" value="Genomic_DNA"/>
</dbReference>
<sequence length="39" mass="4494">MFAPLSRLRERGANMPAREGIRKQKRPQIAGVFLSERLL</sequence>
<comment type="caution">
    <text evidence="2">The sequence shown here is derived from an EMBL/GenBank/DDBJ whole genome shotgun (WGS) entry which is preliminary data.</text>
</comment>
<evidence type="ECO:0000313" key="2">
    <source>
        <dbReference type="EMBL" id="SPC17132.1"/>
    </source>
</evidence>
<gene>
    <name evidence="2" type="ORF">CO2235_90006</name>
</gene>
<protein>
    <submittedName>
        <fullName evidence="2">Uncharacterized protein</fullName>
    </submittedName>
</protein>
<name>A0A375GAV7_9BURK</name>
<feature type="region of interest" description="Disordered" evidence="1">
    <location>
        <begin position="1"/>
        <end position="23"/>
    </location>
</feature>
<accession>A0A375GAV7</accession>